<dbReference type="GO" id="GO:0031120">
    <property type="term" value="P:snRNA pseudouridine synthesis"/>
    <property type="evidence" value="ECO:0007669"/>
    <property type="project" value="TreeGrafter"/>
</dbReference>
<accession>A0A2S2QKE1</accession>
<dbReference type="InterPro" id="IPR002478">
    <property type="entry name" value="PUA"/>
</dbReference>
<evidence type="ECO:0000256" key="3">
    <source>
        <dbReference type="ARBA" id="ARBA00023235"/>
    </source>
</evidence>
<dbReference type="CDD" id="cd21148">
    <property type="entry name" value="PUA_Cbf5"/>
    <property type="match status" value="1"/>
</dbReference>
<feature type="domain" description="Dyskerin-like" evidence="6">
    <location>
        <begin position="49"/>
        <end position="107"/>
    </location>
</feature>
<reference evidence="7" key="1">
    <citation type="submission" date="2018-04" db="EMBL/GenBank/DDBJ databases">
        <title>Transcriptome assembly of Sipha flava.</title>
        <authorList>
            <person name="Scully E.D."/>
            <person name="Geib S.M."/>
            <person name="Palmer N.A."/>
            <person name="Koch K."/>
            <person name="Bradshaw J."/>
            <person name="Heng-Moss T."/>
            <person name="Sarath G."/>
        </authorList>
    </citation>
    <scope>NUCLEOTIDE SEQUENCE</scope>
</reference>
<keyword evidence="8" id="KW-1185">Reference proteome</keyword>
<dbReference type="Pfam" id="PF08068">
    <property type="entry name" value="DKCLD"/>
    <property type="match status" value="1"/>
</dbReference>
<dbReference type="InterPro" id="IPR004521">
    <property type="entry name" value="Uncharacterised_CHP00451"/>
</dbReference>
<dbReference type="InterPro" id="IPR002501">
    <property type="entry name" value="PsdUridine_synth_N"/>
</dbReference>
<dbReference type="NCBIfam" id="NF003280">
    <property type="entry name" value="PRK04270.1"/>
    <property type="match status" value="1"/>
</dbReference>
<dbReference type="Pfam" id="PF01472">
    <property type="entry name" value="PUA"/>
    <property type="match status" value="1"/>
</dbReference>
<dbReference type="SMART" id="SM01136">
    <property type="entry name" value="DKCLD"/>
    <property type="match status" value="1"/>
</dbReference>
<evidence type="ECO:0000256" key="2">
    <source>
        <dbReference type="ARBA" id="ARBA00008999"/>
    </source>
</evidence>
<dbReference type="InterPro" id="IPR036974">
    <property type="entry name" value="PUA_sf"/>
</dbReference>
<dbReference type="AlphaFoldDB" id="A0A2S2QKE1"/>
<evidence type="ECO:0000259" key="6">
    <source>
        <dbReference type="SMART" id="SM01136"/>
    </source>
</evidence>
<dbReference type="CDD" id="cd02572">
    <property type="entry name" value="PseudoU_synth_hDyskerin"/>
    <property type="match status" value="1"/>
</dbReference>
<dbReference type="Pfam" id="PF16198">
    <property type="entry name" value="TruB_C_2"/>
    <property type="match status" value="1"/>
</dbReference>
<evidence type="ECO:0000313" key="8">
    <source>
        <dbReference type="Proteomes" id="UP000694846"/>
    </source>
</evidence>
<dbReference type="NCBIfam" id="TIGR00425">
    <property type="entry name" value="CBF5"/>
    <property type="match status" value="1"/>
</dbReference>
<dbReference type="Gene3D" id="3.30.2350.10">
    <property type="entry name" value="Pseudouridine synthase"/>
    <property type="match status" value="1"/>
</dbReference>
<protein>
    <submittedName>
        <fullName evidence="7 9">H/ACA ribonucleoprotein complex subunit 4</fullName>
    </submittedName>
</protein>
<evidence type="ECO:0000256" key="1">
    <source>
        <dbReference type="ARBA" id="ARBA00000073"/>
    </source>
</evidence>
<dbReference type="Gene3D" id="2.30.130.10">
    <property type="entry name" value="PUA domain"/>
    <property type="match status" value="1"/>
</dbReference>
<evidence type="ECO:0000313" key="9">
    <source>
        <dbReference type="RefSeq" id="XP_025420307.1"/>
    </source>
</evidence>
<sequence>MASPQSLPFAKKKKSRKSKGILIDEDTLGQVQAEIPFFIKPSEKIATIDSSKWPLLLKNFDALNVRSNHYTPLPFGSNPLQRDIKEYIRSGYINLDKPSNPSSHEVVAWIKRILKVEKTGHSGTLDPKTSGVLVVCIERATRLVKSQQSSGKEYISVFKLHNPVESVLEIKKVMESLRGALFQRPPLIAAVKRQLRIRTIYENKLLDYDEESNIGVFWIKCEAGTYVRTLCVHMGLMLGTGGQMIELRRNRSGITSEENGLATLHDVLDAQWMYENNKDESYLRRVVRPLEGILTNYKRIFVKDSAINAICYGAKIMLPGVLRYDDGIELNMEIVIVSTKGEAVALGIALMTTSTISSCDHGIIAKIKRVLMDRDTYPRKWGLGPMASAKKNMIKEGLLDKYGKPNENTPENWRQTFFKDVFEKMKTENENESKKRKRISTTPESPTSVVKKEKKEKKIKTEYIEEETPEVQSSPDDVEEKKKKKKKKKDKNDSVQ</sequence>
<dbReference type="OrthoDB" id="10250002at2759"/>
<dbReference type="GO" id="GO:0000495">
    <property type="term" value="P:box H/ACA sno(s)RNA 3'-end processing"/>
    <property type="evidence" value="ECO:0007669"/>
    <property type="project" value="TreeGrafter"/>
</dbReference>
<keyword evidence="7 9" id="KW-0687">Ribonucleoprotein</keyword>
<dbReference type="InterPro" id="IPR015947">
    <property type="entry name" value="PUA-like_sf"/>
</dbReference>
<evidence type="ECO:0000256" key="4">
    <source>
        <dbReference type="SAM" id="MobiDB-lite"/>
    </source>
</evidence>
<dbReference type="FunFam" id="3.30.2350.10:FF:000001">
    <property type="entry name" value="H/ACA ribonucleoprotein complex subunit CBF5"/>
    <property type="match status" value="1"/>
</dbReference>
<dbReference type="InterPro" id="IPR032819">
    <property type="entry name" value="TruB_C"/>
</dbReference>
<organism evidence="7">
    <name type="scientific">Sipha flava</name>
    <name type="common">yellow sugarcane aphid</name>
    <dbReference type="NCBI Taxonomy" id="143950"/>
    <lineage>
        <taxon>Eukaryota</taxon>
        <taxon>Metazoa</taxon>
        <taxon>Ecdysozoa</taxon>
        <taxon>Arthropoda</taxon>
        <taxon>Hexapoda</taxon>
        <taxon>Insecta</taxon>
        <taxon>Pterygota</taxon>
        <taxon>Neoptera</taxon>
        <taxon>Paraneoptera</taxon>
        <taxon>Hemiptera</taxon>
        <taxon>Sternorrhyncha</taxon>
        <taxon>Aphidomorpha</taxon>
        <taxon>Aphidoidea</taxon>
        <taxon>Aphididae</taxon>
        <taxon>Sipha</taxon>
    </lineage>
</organism>
<dbReference type="GO" id="GO:1990481">
    <property type="term" value="P:mRNA pseudouridine synthesis"/>
    <property type="evidence" value="ECO:0007669"/>
    <property type="project" value="TreeGrafter"/>
</dbReference>
<dbReference type="GO" id="GO:0009982">
    <property type="term" value="F:pseudouridine synthase activity"/>
    <property type="evidence" value="ECO:0007669"/>
    <property type="project" value="InterPro"/>
</dbReference>
<dbReference type="SUPFAM" id="SSF88697">
    <property type="entry name" value="PUA domain-like"/>
    <property type="match status" value="1"/>
</dbReference>
<dbReference type="SUPFAM" id="SSF55120">
    <property type="entry name" value="Pseudouridine synthase"/>
    <property type="match status" value="1"/>
</dbReference>
<gene>
    <name evidence="7" type="primary">Nop60B</name>
    <name evidence="9" type="synonym">LOC112690504</name>
    <name evidence="7" type="ORF">g.119319</name>
</gene>
<keyword evidence="3" id="KW-0413">Isomerase</keyword>
<feature type="region of interest" description="Disordered" evidence="4">
    <location>
        <begin position="426"/>
        <end position="496"/>
    </location>
</feature>
<dbReference type="InterPro" id="IPR004802">
    <property type="entry name" value="tRNA_PsdUridine_synth_B_fam"/>
</dbReference>
<evidence type="ECO:0000259" key="5">
    <source>
        <dbReference type="SMART" id="SM00359"/>
    </source>
</evidence>
<dbReference type="PANTHER" id="PTHR23127:SF0">
    <property type="entry name" value="H_ACA RIBONUCLEOPROTEIN COMPLEX SUBUNIT DKC1"/>
    <property type="match status" value="1"/>
</dbReference>
<dbReference type="GO" id="GO:0031118">
    <property type="term" value="P:rRNA pseudouridine synthesis"/>
    <property type="evidence" value="ECO:0007669"/>
    <property type="project" value="TreeGrafter"/>
</dbReference>
<dbReference type="RefSeq" id="XP_025420307.1">
    <property type="nucleotide sequence ID" value="XM_025564522.1"/>
</dbReference>
<dbReference type="Proteomes" id="UP000694846">
    <property type="component" value="Unplaced"/>
</dbReference>
<dbReference type="GO" id="GO:0031429">
    <property type="term" value="C:box H/ACA snoRNP complex"/>
    <property type="evidence" value="ECO:0007669"/>
    <property type="project" value="TreeGrafter"/>
</dbReference>
<name>A0A2S2QKE1_9HEMI</name>
<dbReference type="PROSITE" id="PS50890">
    <property type="entry name" value="PUA"/>
    <property type="match status" value="1"/>
</dbReference>
<dbReference type="InterPro" id="IPR020103">
    <property type="entry name" value="PsdUridine_synth_cat_dom_sf"/>
</dbReference>
<dbReference type="EMBL" id="GGMS01009004">
    <property type="protein sequence ID" value="MBY78207.1"/>
    <property type="molecule type" value="Transcribed_RNA"/>
</dbReference>
<dbReference type="NCBIfam" id="TIGR00451">
    <property type="entry name" value="unchar_dom_2"/>
    <property type="match status" value="1"/>
</dbReference>
<comment type="catalytic activity">
    <reaction evidence="1">
        <text>a uridine in RNA = a pseudouridine in RNA</text>
        <dbReference type="Rhea" id="RHEA:48348"/>
        <dbReference type="Rhea" id="RHEA-COMP:12068"/>
        <dbReference type="Rhea" id="RHEA-COMP:12069"/>
        <dbReference type="ChEBI" id="CHEBI:65314"/>
        <dbReference type="ChEBI" id="CHEBI:65315"/>
    </reaction>
</comment>
<reference evidence="9" key="2">
    <citation type="submission" date="2025-04" db="UniProtKB">
        <authorList>
            <consortium name="RefSeq"/>
        </authorList>
    </citation>
    <scope>IDENTIFICATION</scope>
    <source>
        <tissue evidence="9">Whole body</tissue>
    </source>
</reference>
<dbReference type="Pfam" id="PF01509">
    <property type="entry name" value="TruB_N"/>
    <property type="match status" value="1"/>
</dbReference>
<feature type="domain" description="PUA" evidence="5">
    <location>
        <begin position="298"/>
        <end position="372"/>
    </location>
</feature>
<dbReference type="PANTHER" id="PTHR23127">
    <property type="entry name" value="CENTROMERE/MICROTUBULE BINDING PROTEIN CBF5"/>
    <property type="match status" value="1"/>
</dbReference>
<dbReference type="InterPro" id="IPR012960">
    <property type="entry name" value="Dyskerin-like"/>
</dbReference>
<comment type="similarity">
    <text evidence="2">Belongs to the pseudouridine synthase TruB family.</text>
</comment>
<evidence type="ECO:0000313" key="7">
    <source>
        <dbReference type="EMBL" id="MBY78207.1"/>
    </source>
</evidence>
<dbReference type="SMART" id="SM00359">
    <property type="entry name" value="PUA"/>
    <property type="match status" value="1"/>
</dbReference>
<dbReference type="GO" id="GO:0003723">
    <property type="term" value="F:RNA binding"/>
    <property type="evidence" value="ECO:0007669"/>
    <property type="project" value="InterPro"/>
</dbReference>
<proteinExistence type="inferred from homology"/>